<evidence type="ECO:0000313" key="1">
    <source>
        <dbReference type="EMBL" id="RKF83576.1"/>
    </source>
</evidence>
<name>A0A420J9Y4_9PEZI</name>
<sequence length="368" mass="41605">MKESMQYYFPELNGQRLPDSRIHATVQASWDLITDEHLTPLLANLTQIRKEAMKIYMIKGAFQGSRKWSLPLKTGLKKIRSYGRKKRTLEESLDEETQPDLPLLPPNRPSDLWNTVNIQSFNGRDLTQFSDNAKEISKKKMVVTAVNLHKAHLTTVEHATLQEKVKRETTRKKASRRSIHKGGAAANIGVIRERMKIRDETERIKSLRKAKKALQIAINKSAQALRVAGVAARKENKEKKRVAACIARSDISAPTDLLLLREPDKNLTILEAASMTPEGHHEYLHVVLQAEKESNGELEGKLIGFPELKAGELFIRLGNNYQREDVEVKYIESSPIWETFVESSDVESDAGSIDSISLNADFIAFNNI</sequence>
<organism evidence="1 2">
    <name type="scientific">Golovinomyces cichoracearum</name>
    <dbReference type="NCBI Taxonomy" id="62708"/>
    <lineage>
        <taxon>Eukaryota</taxon>
        <taxon>Fungi</taxon>
        <taxon>Dikarya</taxon>
        <taxon>Ascomycota</taxon>
        <taxon>Pezizomycotina</taxon>
        <taxon>Leotiomycetes</taxon>
        <taxon>Erysiphales</taxon>
        <taxon>Erysiphaceae</taxon>
        <taxon>Golovinomyces</taxon>
    </lineage>
</organism>
<comment type="caution">
    <text evidence="1">The sequence shown here is derived from an EMBL/GenBank/DDBJ whole genome shotgun (WGS) entry which is preliminary data.</text>
</comment>
<evidence type="ECO:0000313" key="2">
    <source>
        <dbReference type="Proteomes" id="UP000285326"/>
    </source>
</evidence>
<protein>
    <submittedName>
        <fullName evidence="1">Uncharacterized protein</fullName>
    </submittedName>
</protein>
<dbReference type="EMBL" id="MCBS01015791">
    <property type="protein sequence ID" value="RKF83576.1"/>
    <property type="molecule type" value="Genomic_DNA"/>
</dbReference>
<dbReference type="Proteomes" id="UP000285326">
    <property type="component" value="Unassembled WGS sequence"/>
</dbReference>
<accession>A0A420J9Y4</accession>
<reference evidence="1 2" key="1">
    <citation type="journal article" date="2018" name="BMC Genomics">
        <title>Comparative genome analyses reveal sequence features reflecting distinct modes of host-adaptation between dicot and monocot powdery mildew.</title>
        <authorList>
            <person name="Wu Y."/>
            <person name="Ma X."/>
            <person name="Pan Z."/>
            <person name="Kale S.D."/>
            <person name="Song Y."/>
            <person name="King H."/>
            <person name="Zhang Q."/>
            <person name="Presley C."/>
            <person name="Deng X."/>
            <person name="Wei C.I."/>
            <person name="Xiao S."/>
        </authorList>
    </citation>
    <scope>NUCLEOTIDE SEQUENCE [LARGE SCALE GENOMIC DNA]</scope>
    <source>
        <strain evidence="1">UMSG1</strain>
    </source>
</reference>
<proteinExistence type="predicted"/>
<gene>
    <name evidence="1" type="ORF">GcM1_157002</name>
</gene>
<dbReference type="AlphaFoldDB" id="A0A420J9Y4"/>